<evidence type="ECO:0000256" key="6">
    <source>
        <dbReference type="SAM" id="Phobius"/>
    </source>
</evidence>
<keyword evidence="3 6" id="KW-0812">Transmembrane</keyword>
<dbReference type="GO" id="GO:0015293">
    <property type="term" value="F:symporter activity"/>
    <property type="evidence" value="ECO:0007669"/>
    <property type="project" value="InterPro"/>
</dbReference>
<sequence>MITGLLIGPHAIVFDLPSKIILQLLGALAPPLILIAVTHVLMTTEISGRTAGRLAGLLLLNTTVAIMIGLGVANILRPGSWSKPAEMGGGSAEHAGEGGVSPVDLLVQNVPKSLFGPLGDNSNIIGVIFIAIAFGLALRSVRSKPIGNVQDLVELSYEVLLKVLHWIIALVPLGVFAVVAKVVGTEGFGPFKAMGVFIVAVLVALALQTTWYMVRIRLFSWVRPWTMLSQMRDALVMAFSTDSSTVTMPVTYACLKDKVGVREESASMGALVGANFNNDGTALYEAMAALFIAQMIGQDLSVTQQLIIVLTSIIASVGAAGIPEAGLVTMTLVFSAVGLPIEYIALLLTVDWFLDRCRTTINVLGDVNVSCLLDGKTRHVPAADTPPPSDAA</sequence>
<feature type="transmembrane region" description="Helical" evidence="6">
    <location>
        <begin position="305"/>
        <end position="322"/>
    </location>
</feature>
<dbReference type="AlphaFoldDB" id="A0A518G7N4"/>
<feature type="transmembrane region" description="Helical" evidence="6">
    <location>
        <begin position="159"/>
        <end position="179"/>
    </location>
</feature>
<keyword evidence="8" id="KW-1185">Reference proteome</keyword>
<organism evidence="7 8">
    <name type="scientific">Aureliella helgolandensis</name>
    <dbReference type="NCBI Taxonomy" id="2527968"/>
    <lineage>
        <taxon>Bacteria</taxon>
        <taxon>Pseudomonadati</taxon>
        <taxon>Planctomycetota</taxon>
        <taxon>Planctomycetia</taxon>
        <taxon>Pirellulales</taxon>
        <taxon>Pirellulaceae</taxon>
        <taxon>Aureliella</taxon>
    </lineage>
</organism>
<keyword evidence="5 6" id="KW-0472">Membrane</keyword>
<feature type="transmembrane region" description="Helical" evidence="6">
    <location>
        <begin position="191"/>
        <end position="214"/>
    </location>
</feature>
<feature type="transmembrane region" description="Helical" evidence="6">
    <location>
        <begin position="54"/>
        <end position="76"/>
    </location>
</feature>
<dbReference type="PRINTS" id="PR00173">
    <property type="entry name" value="EDTRNSPORT"/>
</dbReference>
<evidence type="ECO:0000313" key="7">
    <source>
        <dbReference type="EMBL" id="QDV24588.1"/>
    </source>
</evidence>
<dbReference type="InterPro" id="IPR050746">
    <property type="entry name" value="DAACS"/>
</dbReference>
<dbReference type="EMBL" id="CP036298">
    <property type="protein sequence ID" value="QDV24588.1"/>
    <property type="molecule type" value="Genomic_DNA"/>
</dbReference>
<dbReference type="GO" id="GO:0016020">
    <property type="term" value="C:membrane"/>
    <property type="evidence" value="ECO:0007669"/>
    <property type="project" value="UniProtKB-SubCell"/>
</dbReference>
<comment type="subcellular location">
    <subcellularLocation>
        <location evidence="1">Membrane</location>
        <topology evidence="1">Multi-pass membrane protein</topology>
    </subcellularLocation>
</comment>
<keyword evidence="4 6" id="KW-1133">Transmembrane helix</keyword>
<dbReference type="Proteomes" id="UP000318017">
    <property type="component" value="Chromosome"/>
</dbReference>
<reference evidence="7 8" key="1">
    <citation type="submission" date="2019-02" db="EMBL/GenBank/DDBJ databases">
        <title>Deep-cultivation of Planctomycetes and their phenomic and genomic characterization uncovers novel biology.</title>
        <authorList>
            <person name="Wiegand S."/>
            <person name="Jogler M."/>
            <person name="Boedeker C."/>
            <person name="Pinto D."/>
            <person name="Vollmers J."/>
            <person name="Rivas-Marin E."/>
            <person name="Kohn T."/>
            <person name="Peeters S.H."/>
            <person name="Heuer A."/>
            <person name="Rast P."/>
            <person name="Oberbeckmann S."/>
            <person name="Bunk B."/>
            <person name="Jeske O."/>
            <person name="Meyerdierks A."/>
            <person name="Storesund J.E."/>
            <person name="Kallscheuer N."/>
            <person name="Luecker S."/>
            <person name="Lage O.M."/>
            <person name="Pohl T."/>
            <person name="Merkel B.J."/>
            <person name="Hornburger P."/>
            <person name="Mueller R.-W."/>
            <person name="Bruemmer F."/>
            <person name="Labrenz M."/>
            <person name="Spormann A.M."/>
            <person name="Op den Camp H."/>
            <person name="Overmann J."/>
            <person name="Amann R."/>
            <person name="Jetten M.S.M."/>
            <person name="Mascher T."/>
            <person name="Medema M.H."/>
            <person name="Devos D.P."/>
            <person name="Kaster A.-K."/>
            <person name="Ovreas L."/>
            <person name="Rohde M."/>
            <person name="Galperin M.Y."/>
            <person name="Jogler C."/>
        </authorList>
    </citation>
    <scope>NUCLEOTIDE SEQUENCE [LARGE SCALE GENOMIC DNA]</scope>
    <source>
        <strain evidence="7 8">Q31a</strain>
    </source>
</reference>
<protein>
    <submittedName>
        <fullName evidence="7">C4-dicarboxylate transport protein</fullName>
    </submittedName>
</protein>
<evidence type="ECO:0000256" key="5">
    <source>
        <dbReference type="ARBA" id="ARBA00023136"/>
    </source>
</evidence>
<gene>
    <name evidence="7" type="primary">dctA</name>
    <name evidence="7" type="ORF">Q31a_29080</name>
</gene>
<evidence type="ECO:0000313" key="8">
    <source>
        <dbReference type="Proteomes" id="UP000318017"/>
    </source>
</evidence>
<name>A0A518G7N4_9BACT</name>
<dbReference type="SUPFAM" id="SSF118215">
    <property type="entry name" value="Proton glutamate symport protein"/>
    <property type="match status" value="1"/>
</dbReference>
<dbReference type="KEGG" id="ahel:Q31a_29080"/>
<evidence type="ECO:0000256" key="4">
    <source>
        <dbReference type="ARBA" id="ARBA00022989"/>
    </source>
</evidence>
<dbReference type="Gene3D" id="1.10.3860.10">
    <property type="entry name" value="Sodium:dicarboxylate symporter"/>
    <property type="match status" value="1"/>
</dbReference>
<dbReference type="InterPro" id="IPR001991">
    <property type="entry name" value="Na-dicarboxylate_symporter"/>
</dbReference>
<dbReference type="InterPro" id="IPR036458">
    <property type="entry name" value="Na:dicarbo_symporter_sf"/>
</dbReference>
<dbReference type="Pfam" id="PF00375">
    <property type="entry name" value="SDF"/>
    <property type="match status" value="1"/>
</dbReference>
<keyword evidence="2" id="KW-0813">Transport</keyword>
<evidence type="ECO:0000256" key="3">
    <source>
        <dbReference type="ARBA" id="ARBA00022692"/>
    </source>
</evidence>
<proteinExistence type="predicted"/>
<accession>A0A518G7N4</accession>
<feature type="transmembrane region" description="Helical" evidence="6">
    <location>
        <begin position="20"/>
        <end position="42"/>
    </location>
</feature>
<evidence type="ECO:0000256" key="2">
    <source>
        <dbReference type="ARBA" id="ARBA00022448"/>
    </source>
</evidence>
<dbReference type="PANTHER" id="PTHR11958:SF63">
    <property type="entry name" value="AMINO ACID TRANSPORTER"/>
    <property type="match status" value="1"/>
</dbReference>
<evidence type="ECO:0000256" key="1">
    <source>
        <dbReference type="ARBA" id="ARBA00004141"/>
    </source>
</evidence>
<feature type="transmembrane region" description="Helical" evidence="6">
    <location>
        <begin position="121"/>
        <end position="138"/>
    </location>
</feature>
<dbReference type="PANTHER" id="PTHR11958">
    <property type="entry name" value="SODIUM/DICARBOXYLATE SYMPORTER-RELATED"/>
    <property type="match status" value="1"/>
</dbReference>
<feature type="transmembrane region" description="Helical" evidence="6">
    <location>
        <begin position="328"/>
        <end position="354"/>
    </location>
</feature>